<comment type="subcellular location">
    <subcellularLocation>
        <location evidence="1">Golgi apparatus membrane</location>
        <topology evidence="1">Multi-pass membrane protein</topology>
    </subcellularLocation>
</comment>
<evidence type="ECO:0000256" key="1">
    <source>
        <dbReference type="ARBA" id="ARBA00004653"/>
    </source>
</evidence>
<dbReference type="GO" id="GO:0015165">
    <property type="term" value="F:pyrimidine nucleotide-sugar transmembrane transporter activity"/>
    <property type="evidence" value="ECO:0007669"/>
    <property type="project" value="InterPro"/>
</dbReference>
<reference evidence="10" key="1">
    <citation type="submission" date="2025-08" db="UniProtKB">
        <authorList>
            <consortium name="RefSeq"/>
        </authorList>
    </citation>
    <scope>IDENTIFICATION</scope>
    <source>
        <tissue evidence="10">Blood</tissue>
    </source>
</reference>
<keyword evidence="4 8" id="KW-0812">Transmembrane</keyword>
<keyword evidence="9" id="KW-1185">Reference proteome</keyword>
<gene>
    <name evidence="10" type="primary">SLC35A5</name>
</gene>
<evidence type="ECO:0000256" key="8">
    <source>
        <dbReference type="SAM" id="Phobius"/>
    </source>
</evidence>
<evidence type="ECO:0000256" key="7">
    <source>
        <dbReference type="SAM" id="MobiDB-lite"/>
    </source>
</evidence>
<feature type="transmembrane region" description="Helical" evidence="8">
    <location>
        <begin position="301"/>
        <end position="318"/>
    </location>
</feature>
<proteinExistence type="inferred from homology"/>
<sequence>MCALPPKTLWKDRVLFTNMFSLRPLKTSGMESKCCDHPTLCSLSAMYTFLLGTIFIALSSSRILLVKYSANEENKYDYLPTTVNVCSELVKLVFCVLVSLWILKKEDHQSRNLRCASWKEFSNFMKWSIPAFLYFLDNLIVFYVISYLQPAMAVIFSNFSIITTALLFRIVLKRHLNWIQWASLLILFLSIVALTAGTETSQHNLAGHGFHHDAFFSPSNSCLLFRSECPGKVNCTAKAWTFPETKWNTTAMIFSHIRLGLGHVLIIVQCFISSMANIYNEKILKEGNQLTESIFIQNSKLYFFGILFNGLTLVLQSSNSEQIKNCGVFYGHNVFSVTLIFVTAFQGLSVAFILKFLDNMFHVLMAQVTTVIITAVSVLVFDFRPSLEFFLEAPSVLLSIFIYKASKPQGLEYAPRQERIRDLSGSLWERSSGDGEELERLTKPKSDIDSDEDTF</sequence>
<feature type="transmembrane region" description="Helical" evidence="8">
    <location>
        <begin position="40"/>
        <end position="58"/>
    </location>
</feature>
<keyword evidence="3" id="KW-0813">Transport</keyword>
<dbReference type="NCBIfam" id="TIGR00803">
    <property type="entry name" value="nst"/>
    <property type="match status" value="1"/>
</dbReference>
<dbReference type="InterPro" id="IPR007271">
    <property type="entry name" value="Nuc_sug_transpt"/>
</dbReference>
<feature type="transmembrane region" description="Helical" evidence="8">
    <location>
        <begin position="361"/>
        <end position="381"/>
    </location>
</feature>
<evidence type="ECO:0000256" key="6">
    <source>
        <dbReference type="ARBA" id="ARBA00023136"/>
    </source>
</evidence>
<accession>A0A6I9ZNR6</accession>
<feature type="compositionally biased region" description="Basic and acidic residues" evidence="7">
    <location>
        <begin position="438"/>
        <end position="448"/>
    </location>
</feature>
<dbReference type="InterPro" id="IPR037185">
    <property type="entry name" value="EmrE-like"/>
</dbReference>
<dbReference type="Pfam" id="PF04142">
    <property type="entry name" value="Nuc_sug_transp"/>
    <property type="match status" value="1"/>
</dbReference>
<feature type="transmembrane region" description="Helical" evidence="8">
    <location>
        <begin position="178"/>
        <end position="197"/>
    </location>
</feature>
<keyword evidence="3" id="KW-0762">Sugar transport</keyword>
<feature type="transmembrane region" description="Helical" evidence="8">
    <location>
        <begin position="330"/>
        <end position="354"/>
    </location>
</feature>
<keyword evidence="6 8" id="KW-0472">Membrane</keyword>
<dbReference type="PANTHER" id="PTHR10231">
    <property type="entry name" value="NUCLEOTIDE-SUGAR TRANSMEMBRANE TRANSPORTER"/>
    <property type="match status" value="1"/>
</dbReference>
<name>A0A6I9ZNR6_ACIJB</name>
<feature type="transmembrane region" description="Helical" evidence="8">
    <location>
        <begin position="78"/>
        <end position="103"/>
    </location>
</feature>
<dbReference type="SUPFAM" id="SSF103481">
    <property type="entry name" value="Multidrug resistance efflux transporter EmrE"/>
    <property type="match status" value="1"/>
</dbReference>
<keyword evidence="5 8" id="KW-1133">Transmembrane helix</keyword>
<feature type="region of interest" description="Disordered" evidence="7">
    <location>
        <begin position="427"/>
        <end position="455"/>
    </location>
</feature>
<comment type="similarity">
    <text evidence="2">Belongs to the nucleotide-sugar transporter family. SLC35A subfamily.</text>
</comment>
<evidence type="ECO:0000256" key="2">
    <source>
        <dbReference type="ARBA" id="ARBA00009976"/>
    </source>
</evidence>
<dbReference type="RefSeq" id="XP_014924681.1">
    <property type="nucleotide sequence ID" value="XM_015069195.3"/>
</dbReference>
<protein>
    <submittedName>
        <fullName evidence="10">Probable UDP-sugar transporter protein SLC35A5 isoform X2</fullName>
    </submittedName>
</protein>
<dbReference type="GeneID" id="106972283"/>
<dbReference type="GO" id="GO:0000139">
    <property type="term" value="C:Golgi membrane"/>
    <property type="evidence" value="ECO:0007669"/>
    <property type="project" value="UniProtKB-SubCell"/>
</dbReference>
<dbReference type="PIRSF" id="PIRSF005799">
    <property type="entry name" value="UDP-gal_transpt"/>
    <property type="match status" value="1"/>
</dbReference>
<feature type="transmembrane region" description="Helical" evidence="8">
    <location>
        <begin position="260"/>
        <end position="280"/>
    </location>
</feature>
<evidence type="ECO:0000313" key="10">
    <source>
        <dbReference type="RefSeq" id="XP_014924681.1"/>
    </source>
</evidence>
<dbReference type="CTD" id="55032"/>
<dbReference type="AlphaFoldDB" id="A0A6I9ZNR6"/>
<feature type="transmembrane region" description="Helical" evidence="8">
    <location>
        <begin position="124"/>
        <end position="145"/>
    </location>
</feature>
<feature type="transmembrane region" description="Helical" evidence="8">
    <location>
        <begin position="151"/>
        <end position="171"/>
    </location>
</feature>
<evidence type="ECO:0000313" key="9">
    <source>
        <dbReference type="Proteomes" id="UP001652583"/>
    </source>
</evidence>
<dbReference type="Proteomes" id="UP001652583">
    <property type="component" value="Chromosome C2"/>
</dbReference>
<evidence type="ECO:0000256" key="5">
    <source>
        <dbReference type="ARBA" id="ARBA00022989"/>
    </source>
</evidence>
<organism evidence="9 10">
    <name type="scientific">Acinonyx jubatus</name>
    <name type="common">Cheetah</name>
    <dbReference type="NCBI Taxonomy" id="32536"/>
    <lineage>
        <taxon>Eukaryota</taxon>
        <taxon>Metazoa</taxon>
        <taxon>Chordata</taxon>
        <taxon>Craniata</taxon>
        <taxon>Vertebrata</taxon>
        <taxon>Euteleostomi</taxon>
        <taxon>Mammalia</taxon>
        <taxon>Eutheria</taxon>
        <taxon>Laurasiatheria</taxon>
        <taxon>Carnivora</taxon>
        <taxon>Feliformia</taxon>
        <taxon>Felidae</taxon>
        <taxon>Felinae</taxon>
        <taxon>Acinonyx</taxon>
    </lineage>
</organism>
<evidence type="ECO:0000256" key="4">
    <source>
        <dbReference type="ARBA" id="ARBA00022692"/>
    </source>
</evidence>
<evidence type="ECO:0000256" key="3">
    <source>
        <dbReference type="ARBA" id="ARBA00022597"/>
    </source>
</evidence>